<dbReference type="PANTHER" id="PTHR46240:SF1">
    <property type="entry name" value="SERINE_THREONINE-PROTEIN KINASE ULK4"/>
    <property type="match status" value="1"/>
</dbReference>
<dbReference type="InterPro" id="IPR000719">
    <property type="entry name" value="Prot_kinase_dom"/>
</dbReference>
<dbReference type="SUPFAM" id="SSF56112">
    <property type="entry name" value="Protein kinase-like (PK-like)"/>
    <property type="match status" value="1"/>
</dbReference>
<dbReference type="CDD" id="cd14010">
    <property type="entry name" value="STKc_ULK4"/>
    <property type="match status" value="1"/>
</dbReference>
<dbReference type="STRING" id="307972.A0A2G8JN55"/>
<feature type="compositionally biased region" description="Polar residues" evidence="1">
    <location>
        <begin position="310"/>
        <end position="322"/>
    </location>
</feature>
<evidence type="ECO:0000256" key="1">
    <source>
        <dbReference type="SAM" id="MobiDB-lite"/>
    </source>
</evidence>
<dbReference type="Gene3D" id="1.10.510.10">
    <property type="entry name" value="Transferase(Phosphotransferase) domain 1"/>
    <property type="match status" value="1"/>
</dbReference>
<dbReference type="OrthoDB" id="24822at2759"/>
<evidence type="ECO:0000259" key="2">
    <source>
        <dbReference type="PROSITE" id="PS50011"/>
    </source>
</evidence>
<dbReference type="EMBL" id="MRZV01001539">
    <property type="protein sequence ID" value="PIK37194.1"/>
    <property type="molecule type" value="Genomic_DNA"/>
</dbReference>
<feature type="non-terminal residue" evidence="3">
    <location>
        <position position="1"/>
    </location>
</feature>
<feature type="region of interest" description="Disordered" evidence="1">
    <location>
        <begin position="295"/>
        <end position="322"/>
    </location>
</feature>
<keyword evidence="3" id="KW-0808">Transferase</keyword>
<comment type="caution">
    <text evidence="3">The sequence shown here is derived from an EMBL/GenBank/DDBJ whole genome shotgun (WGS) entry which is preliminary data.</text>
</comment>
<dbReference type="Pfam" id="PF00069">
    <property type="entry name" value="Pkinase"/>
    <property type="match status" value="1"/>
</dbReference>
<sequence length="455" mass="50633">SKCCEMENFILYDEISRDDTRIIYKGRKKGSINFVAVHCINKGQRPETTNRVRLTHELDDVHVVDFYEWYETTNHLWLVVELCTGGSLEFILQQDGCLPEDCVRSFGLDLVRGLHYIHSMGLVFCDIIPSKIQLDSMGVLKYDDFGLSRVEGENLDDIFQISSGENESVESRGSDSSPRAKRTMGSSLYSAPEIFKGDAYSMASDLWSLGCVLYHMYSGSPPFHAEKLNEIKDLVMNMQHEIPNVKGQRLSAKPSQDFCNLLDGLLCKDPAERMTWQKLVVHPFWRGQLKDNVGEAGPGEIATQRPATGDATQNATQNSDLTTMSTTSNLKHLMLVAISPDGRPISQCSSKGGSIKHPLASPRGHSDRPQTSPDPQETTSGEAQFTISARPRTSPARNEDVPLTKPTTPQRRKPLSGEGSLHKDGNGQTEDQGEDSELVYVIWDLTVVPLCVIQR</sequence>
<dbReference type="PANTHER" id="PTHR46240">
    <property type="entry name" value="SER/THR PROTEIN KINASE ULK4"/>
    <property type="match status" value="1"/>
</dbReference>
<evidence type="ECO:0000313" key="4">
    <source>
        <dbReference type="Proteomes" id="UP000230750"/>
    </source>
</evidence>
<dbReference type="InterPro" id="IPR045906">
    <property type="entry name" value="ULK4"/>
</dbReference>
<dbReference type="PROSITE" id="PS50011">
    <property type="entry name" value="PROTEIN_KINASE_DOM"/>
    <property type="match status" value="1"/>
</dbReference>
<dbReference type="Proteomes" id="UP000230750">
    <property type="component" value="Unassembled WGS sequence"/>
</dbReference>
<name>A0A2G8JN55_STIJA</name>
<accession>A0A2G8JN55</accession>
<dbReference type="GO" id="GO:0005524">
    <property type="term" value="F:ATP binding"/>
    <property type="evidence" value="ECO:0007669"/>
    <property type="project" value="InterPro"/>
</dbReference>
<proteinExistence type="predicted"/>
<feature type="region of interest" description="Disordered" evidence="1">
    <location>
        <begin position="344"/>
        <end position="435"/>
    </location>
</feature>
<keyword evidence="4" id="KW-1185">Reference proteome</keyword>
<keyword evidence="3" id="KW-0418">Kinase</keyword>
<feature type="domain" description="Protein kinase" evidence="2">
    <location>
        <begin position="9"/>
        <end position="285"/>
    </location>
</feature>
<dbReference type="AlphaFoldDB" id="A0A2G8JN55"/>
<gene>
    <name evidence="3" type="ORF">BSL78_25973</name>
</gene>
<protein>
    <submittedName>
        <fullName evidence="3">Putative serine/threonine-protein kinase ULK4</fullName>
    </submittedName>
</protein>
<feature type="compositionally biased region" description="Polar residues" evidence="1">
    <location>
        <begin position="369"/>
        <end position="387"/>
    </location>
</feature>
<dbReference type="InterPro" id="IPR011009">
    <property type="entry name" value="Kinase-like_dom_sf"/>
</dbReference>
<dbReference type="GO" id="GO:0004672">
    <property type="term" value="F:protein kinase activity"/>
    <property type="evidence" value="ECO:0007669"/>
    <property type="project" value="InterPro"/>
</dbReference>
<evidence type="ECO:0000313" key="3">
    <source>
        <dbReference type="EMBL" id="PIK37194.1"/>
    </source>
</evidence>
<feature type="region of interest" description="Disordered" evidence="1">
    <location>
        <begin position="164"/>
        <end position="184"/>
    </location>
</feature>
<organism evidence="3 4">
    <name type="scientific">Stichopus japonicus</name>
    <name type="common">Sea cucumber</name>
    <dbReference type="NCBI Taxonomy" id="307972"/>
    <lineage>
        <taxon>Eukaryota</taxon>
        <taxon>Metazoa</taxon>
        <taxon>Echinodermata</taxon>
        <taxon>Eleutherozoa</taxon>
        <taxon>Echinozoa</taxon>
        <taxon>Holothuroidea</taxon>
        <taxon>Aspidochirotacea</taxon>
        <taxon>Aspidochirotida</taxon>
        <taxon>Stichopodidae</taxon>
        <taxon>Apostichopus</taxon>
    </lineage>
</organism>
<reference evidence="3 4" key="1">
    <citation type="journal article" date="2017" name="PLoS Biol.">
        <title>The sea cucumber genome provides insights into morphological evolution and visceral regeneration.</title>
        <authorList>
            <person name="Zhang X."/>
            <person name="Sun L."/>
            <person name="Yuan J."/>
            <person name="Sun Y."/>
            <person name="Gao Y."/>
            <person name="Zhang L."/>
            <person name="Li S."/>
            <person name="Dai H."/>
            <person name="Hamel J.F."/>
            <person name="Liu C."/>
            <person name="Yu Y."/>
            <person name="Liu S."/>
            <person name="Lin W."/>
            <person name="Guo K."/>
            <person name="Jin S."/>
            <person name="Xu P."/>
            <person name="Storey K.B."/>
            <person name="Huan P."/>
            <person name="Zhang T."/>
            <person name="Zhou Y."/>
            <person name="Zhang J."/>
            <person name="Lin C."/>
            <person name="Li X."/>
            <person name="Xing L."/>
            <person name="Huo D."/>
            <person name="Sun M."/>
            <person name="Wang L."/>
            <person name="Mercier A."/>
            <person name="Li F."/>
            <person name="Yang H."/>
            <person name="Xiang J."/>
        </authorList>
    </citation>
    <scope>NUCLEOTIDE SEQUENCE [LARGE SCALE GENOMIC DNA]</scope>
    <source>
        <strain evidence="3">Shaxun</strain>
        <tissue evidence="3">Muscle</tissue>
    </source>
</reference>